<dbReference type="InterPro" id="IPR007321">
    <property type="entry name" value="Transposase_28"/>
</dbReference>
<reference evidence="2" key="1">
    <citation type="submission" date="2020-03" db="EMBL/GenBank/DDBJ databases">
        <title>A high-quality chromosome-level genome assembly of a woody plant with both climbing and erect habits, Rhamnella rubrinervis.</title>
        <authorList>
            <person name="Lu Z."/>
            <person name="Yang Y."/>
            <person name="Zhu X."/>
            <person name="Sun Y."/>
        </authorList>
    </citation>
    <scope>NUCLEOTIDE SEQUENCE</scope>
    <source>
        <strain evidence="2">BYM</strain>
        <tissue evidence="2">Leaf</tissue>
    </source>
</reference>
<dbReference type="PANTHER" id="PTHR31099:SF28">
    <property type="entry name" value="F5J5.12"/>
    <property type="match status" value="1"/>
</dbReference>
<name>A0A8K0MCQ0_9ROSA</name>
<gene>
    <name evidence="2" type="ORF">FNV43_RR16857</name>
</gene>
<accession>A0A8K0MCQ0</accession>
<feature type="domain" description="Transposase (putative) gypsy type" evidence="1">
    <location>
        <begin position="181"/>
        <end position="245"/>
    </location>
</feature>
<sequence>MHSTTDLQNRTNMKTWDVVPSKDTPTLKYVFEYALGFRMVITLSQTHQLHSHSPESSYFPVLLSLPVLDLPSKSSSNLQTFDFETILVIMRSFRPLVNQTAEQNPTPYTKLSVRRDNPDKHRLRFFIQHHILIQTDIPSIFKPEDMSYLKERYGFPNNDVLSVPRAGERADSIRDGWICFYDIAFKLDLRLPLHRIINMVLNYFNIAPEQLMANGWRYLLGLIVLSKRCNRPIDMPIFLHYFYLKPSEEGRYAFYARQQIRLLEEAPTSDKGWKERYFFIKREGLFDPVGMFDFKLCSA</sequence>
<dbReference type="AlphaFoldDB" id="A0A8K0MCQ0"/>
<evidence type="ECO:0000259" key="1">
    <source>
        <dbReference type="Pfam" id="PF04195"/>
    </source>
</evidence>
<comment type="caution">
    <text evidence="2">The sequence shown here is derived from an EMBL/GenBank/DDBJ whole genome shotgun (WGS) entry which is preliminary data.</text>
</comment>
<organism evidence="2 3">
    <name type="scientific">Rhamnella rubrinervis</name>
    <dbReference type="NCBI Taxonomy" id="2594499"/>
    <lineage>
        <taxon>Eukaryota</taxon>
        <taxon>Viridiplantae</taxon>
        <taxon>Streptophyta</taxon>
        <taxon>Embryophyta</taxon>
        <taxon>Tracheophyta</taxon>
        <taxon>Spermatophyta</taxon>
        <taxon>Magnoliopsida</taxon>
        <taxon>eudicotyledons</taxon>
        <taxon>Gunneridae</taxon>
        <taxon>Pentapetalae</taxon>
        <taxon>rosids</taxon>
        <taxon>fabids</taxon>
        <taxon>Rosales</taxon>
        <taxon>Rhamnaceae</taxon>
        <taxon>rhamnoid group</taxon>
        <taxon>Rhamneae</taxon>
        <taxon>Rhamnella</taxon>
    </lineage>
</organism>
<dbReference type="EMBL" id="VOIH02000007">
    <property type="protein sequence ID" value="KAF3442939.1"/>
    <property type="molecule type" value="Genomic_DNA"/>
</dbReference>
<dbReference type="PANTHER" id="PTHR31099">
    <property type="entry name" value="OS06G0165300 PROTEIN"/>
    <property type="match status" value="1"/>
</dbReference>
<evidence type="ECO:0000313" key="3">
    <source>
        <dbReference type="Proteomes" id="UP000796880"/>
    </source>
</evidence>
<evidence type="ECO:0000313" key="2">
    <source>
        <dbReference type="EMBL" id="KAF3442939.1"/>
    </source>
</evidence>
<keyword evidence="3" id="KW-1185">Reference proteome</keyword>
<proteinExistence type="predicted"/>
<dbReference type="Proteomes" id="UP000796880">
    <property type="component" value="Unassembled WGS sequence"/>
</dbReference>
<dbReference type="OrthoDB" id="1751927at2759"/>
<protein>
    <recommendedName>
        <fullName evidence="1">Transposase (putative) gypsy type domain-containing protein</fullName>
    </recommendedName>
</protein>
<dbReference type="Pfam" id="PF04195">
    <property type="entry name" value="Transposase_28"/>
    <property type="match status" value="1"/>
</dbReference>